<name>A0AAW0TCF1_SCYPA</name>
<evidence type="ECO:0000256" key="6">
    <source>
        <dbReference type="ARBA" id="ARBA00023277"/>
    </source>
</evidence>
<evidence type="ECO:0000256" key="3">
    <source>
        <dbReference type="ARBA" id="ARBA00022801"/>
    </source>
</evidence>
<keyword evidence="7 10" id="KW-0326">Glycosidase</keyword>
<feature type="domain" description="CBM2" evidence="14">
    <location>
        <begin position="775"/>
        <end position="886"/>
    </location>
</feature>
<dbReference type="InterPro" id="IPR000859">
    <property type="entry name" value="CUB_dom"/>
</dbReference>
<dbReference type="InterPro" id="IPR001701">
    <property type="entry name" value="Glyco_hydro_9"/>
</dbReference>
<dbReference type="Proteomes" id="UP001487740">
    <property type="component" value="Unassembled WGS sequence"/>
</dbReference>
<dbReference type="PROSITE" id="PS00698">
    <property type="entry name" value="GH9_3"/>
    <property type="match status" value="1"/>
</dbReference>
<dbReference type="Pfam" id="PF00759">
    <property type="entry name" value="Glyco_hydro_9"/>
    <property type="match status" value="1"/>
</dbReference>
<dbReference type="Pfam" id="PF00431">
    <property type="entry name" value="CUB"/>
    <property type="match status" value="1"/>
</dbReference>
<feature type="compositionally biased region" description="Low complexity" evidence="12">
    <location>
        <begin position="125"/>
        <end position="136"/>
    </location>
</feature>
<reference evidence="15 16" key="1">
    <citation type="submission" date="2023-03" db="EMBL/GenBank/DDBJ databases">
        <title>High-quality genome of Scylla paramamosain provides insights in environmental adaptation.</title>
        <authorList>
            <person name="Zhang L."/>
        </authorList>
    </citation>
    <scope>NUCLEOTIDE SEQUENCE [LARGE SCALE GENOMIC DNA]</scope>
    <source>
        <strain evidence="15">LZ_2023a</strain>
        <tissue evidence="15">Muscle</tissue>
    </source>
</reference>
<keyword evidence="16" id="KW-1185">Reference proteome</keyword>
<dbReference type="PANTHER" id="PTHR22298">
    <property type="entry name" value="ENDO-1,4-BETA-GLUCANASE"/>
    <property type="match status" value="1"/>
</dbReference>
<evidence type="ECO:0000256" key="2">
    <source>
        <dbReference type="ARBA" id="ARBA00007072"/>
    </source>
</evidence>
<evidence type="ECO:0000259" key="13">
    <source>
        <dbReference type="PROSITE" id="PS01180"/>
    </source>
</evidence>
<feature type="active site" evidence="10">
    <location>
        <position position="586"/>
    </location>
</feature>
<feature type="compositionally biased region" description="Low complexity" evidence="12">
    <location>
        <begin position="612"/>
        <end position="643"/>
    </location>
</feature>
<keyword evidence="5" id="KW-1015">Disulfide bond</keyword>
<sequence length="886" mass="95768">MKYWCAVAVVVGVLCPAATLACGGTFLEAKGTIRSPRYPLRYPHNKASEDARIKLSCSRINLQHSQGCLNDSLSINGIHKCGNSRLVNVFVQGAITVRFTSDGSVSRKRGFRCTYERISGGEYVATTKPPATTPATTPAPPATTPATTTAPPTTTAPNSTTSCTSEDTEYNYDEVLRKSLLFYEAQRSGFLPASQRVIWRRDSATDDAIDPETNQRVDLEGGYYDAGDYGKFGYPMASTTTVLAWGAVEYAETYNAAGEMANMRAAVKWATDYFLKAHVAPNVFYGQVGNGEIGNNYWGRPEDMNMYRPAYKITESKPGSDLAGETAAALAAASILFKDSDSAYSDDCLLHARQLYSFADNFRGKYSDSIPDAANFYYSWGVYDDELAWAALWLYRATGEETFLTQAKAHYSNIYTSGVQEFSWAEKTPGAMVLLAQLTDAPEKQTYLQDLEGFCDRIINEKPRTPKGLVFIGKWGSLRYAANVAFVCLRAADLGIKSETYRAFGKQQIHYMLGSTGRSFVVGFGNNPPQRPHHASSSCKDPPEPCSWPDFHSPAPNPHILYGALVGGPGQDDSYVDVRSDYVKNEVACDYNAGFQSAVAALRQLAGCSGSTATTAAPDTTATSMTTRPPGTTQSSITTKAPTTPGPQPTTDGGGSSSCDLVQQTNEWLGNFQANLIVQVPVTVKSWTITLTFSGVVTQFRVWVAIASTTPNKSITLTNKSYNGWQMAGNTLTINFIASYSGAKPEVIYVAFNGVSLCSSGTTLGPAMPTDTTTSGAGSSSCNIGDMVQQTNEWLGNFQANLVVKIPFNTQSWSITLTFSSTVSRFQVWVADASARPSTTVTLTNKSYNGVQKAGNTLTINFIASYVGSKPQVTSITFNDTPLCLD</sequence>
<dbReference type="PROSITE" id="PS51173">
    <property type="entry name" value="CBM2"/>
    <property type="match status" value="2"/>
</dbReference>
<dbReference type="EMBL" id="JARAKH010000034">
    <property type="protein sequence ID" value="KAK8385031.1"/>
    <property type="molecule type" value="Genomic_DNA"/>
</dbReference>
<evidence type="ECO:0000256" key="4">
    <source>
        <dbReference type="ARBA" id="ARBA00023001"/>
    </source>
</evidence>
<feature type="domain" description="CUB" evidence="13">
    <location>
        <begin position="22"/>
        <end position="118"/>
    </location>
</feature>
<comment type="caution">
    <text evidence="15">The sequence shown here is derived from an EMBL/GenBank/DDBJ whole genome shotgun (WGS) entry which is preliminary data.</text>
</comment>
<keyword evidence="4 11" id="KW-0136">Cellulose degradation</keyword>
<feature type="signal peptide" evidence="11">
    <location>
        <begin position="1"/>
        <end position="21"/>
    </location>
</feature>
<keyword evidence="3 10" id="KW-0378">Hydrolase</keyword>
<dbReference type="InterPro" id="IPR008928">
    <property type="entry name" value="6-hairpin_glycosidase_sf"/>
</dbReference>
<feature type="chain" id="PRO_5043090256" description="Endoglucanase" evidence="11">
    <location>
        <begin position="22"/>
        <end position="886"/>
    </location>
</feature>
<feature type="region of interest" description="Disordered" evidence="12">
    <location>
        <begin position="610"/>
        <end position="660"/>
    </location>
</feature>
<evidence type="ECO:0000256" key="10">
    <source>
        <dbReference type="PROSITE-ProRule" id="PRU10060"/>
    </source>
</evidence>
<feature type="active site" evidence="10">
    <location>
        <position position="577"/>
    </location>
</feature>
<evidence type="ECO:0000256" key="8">
    <source>
        <dbReference type="ARBA" id="ARBA00023326"/>
    </source>
</evidence>
<evidence type="ECO:0000256" key="1">
    <source>
        <dbReference type="ARBA" id="ARBA00000966"/>
    </source>
</evidence>
<dbReference type="InterPro" id="IPR012291">
    <property type="entry name" value="CBM2_carb-bd_dom_sf"/>
</dbReference>
<dbReference type="Gene3D" id="2.60.120.290">
    <property type="entry name" value="Spermadhesin, CUB domain"/>
    <property type="match status" value="1"/>
</dbReference>
<dbReference type="GO" id="GO:0008810">
    <property type="term" value="F:cellulase activity"/>
    <property type="evidence" value="ECO:0007669"/>
    <property type="project" value="UniProtKB-EC"/>
</dbReference>
<gene>
    <name evidence="15" type="ORF">O3P69_014536</name>
</gene>
<dbReference type="SUPFAM" id="SSF48208">
    <property type="entry name" value="Six-hairpin glycosidases"/>
    <property type="match status" value="1"/>
</dbReference>
<comment type="caution">
    <text evidence="9">Lacks conserved residue(s) required for the propagation of feature annotation.</text>
</comment>
<evidence type="ECO:0000256" key="9">
    <source>
        <dbReference type="PROSITE-ProRule" id="PRU00059"/>
    </source>
</evidence>
<keyword evidence="11" id="KW-0732">Signal</keyword>
<feature type="compositionally biased region" description="Low complexity" evidence="12">
    <location>
        <begin position="144"/>
        <end position="157"/>
    </location>
</feature>
<protein>
    <recommendedName>
        <fullName evidence="11">Endoglucanase</fullName>
        <ecNumber evidence="11">3.2.1.4</ecNumber>
    </recommendedName>
</protein>
<dbReference type="Gene3D" id="2.60.40.290">
    <property type="match status" value="2"/>
</dbReference>
<evidence type="ECO:0000256" key="5">
    <source>
        <dbReference type="ARBA" id="ARBA00023157"/>
    </source>
</evidence>
<feature type="region of interest" description="Disordered" evidence="12">
    <location>
        <begin position="124"/>
        <end position="166"/>
    </location>
</feature>
<organism evidence="15 16">
    <name type="scientific">Scylla paramamosain</name>
    <name type="common">Mud crab</name>
    <dbReference type="NCBI Taxonomy" id="85552"/>
    <lineage>
        <taxon>Eukaryota</taxon>
        <taxon>Metazoa</taxon>
        <taxon>Ecdysozoa</taxon>
        <taxon>Arthropoda</taxon>
        <taxon>Crustacea</taxon>
        <taxon>Multicrustacea</taxon>
        <taxon>Malacostraca</taxon>
        <taxon>Eumalacostraca</taxon>
        <taxon>Eucarida</taxon>
        <taxon>Decapoda</taxon>
        <taxon>Pleocyemata</taxon>
        <taxon>Brachyura</taxon>
        <taxon>Eubrachyura</taxon>
        <taxon>Portunoidea</taxon>
        <taxon>Portunidae</taxon>
        <taxon>Portuninae</taxon>
        <taxon>Scylla</taxon>
    </lineage>
</organism>
<dbReference type="InterPro" id="IPR012341">
    <property type="entry name" value="6hp_glycosidase-like_sf"/>
</dbReference>
<dbReference type="InterPro" id="IPR008965">
    <property type="entry name" value="CBM2/CBM3_carb-bd_dom_sf"/>
</dbReference>
<evidence type="ECO:0000256" key="12">
    <source>
        <dbReference type="SAM" id="MobiDB-lite"/>
    </source>
</evidence>
<evidence type="ECO:0000256" key="11">
    <source>
        <dbReference type="RuleBase" id="RU361166"/>
    </source>
</evidence>
<dbReference type="CDD" id="cd00041">
    <property type="entry name" value="CUB"/>
    <property type="match status" value="1"/>
</dbReference>
<dbReference type="Gene3D" id="1.50.10.10">
    <property type="match status" value="1"/>
</dbReference>
<proteinExistence type="inferred from homology"/>
<dbReference type="SMART" id="SM00637">
    <property type="entry name" value="CBD_II"/>
    <property type="match status" value="2"/>
</dbReference>
<dbReference type="GO" id="GO:0030247">
    <property type="term" value="F:polysaccharide binding"/>
    <property type="evidence" value="ECO:0007669"/>
    <property type="project" value="InterPro"/>
</dbReference>
<evidence type="ECO:0000313" key="16">
    <source>
        <dbReference type="Proteomes" id="UP001487740"/>
    </source>
</evidence>
<keyword evidence="8 10" id="KW-0624">Polysaccharide degradation</keyword>
<dbReference type="InterPro" id="IPR001919">
    <property type="entry name" value="CBD2"/>
</dbReference>
<evidence type="ECO:0000259" key="14">
    <source>
        <dbReference type="PROSITE" id="PS51173"/>
    </source>
</evidence>
<comment type="catalytic activity">
    <reaction evidence="1 11">
        <text>Endohydrolysis of (1-&gt;4)-beta-D-glucosidic linkages in cellulose, lichenin and cereal beta-D-glucans.</text>
        <dbReference type="EC" id="3.2.1.4"/>
    </reaction>
</comment>
<dbReference type="PROSITE" id="PS51257">
    <property type="entry name" value="PROKAR_LIPOPROTEIN"/>
    <property type="match status" value="1"/>
</dbReference>
<dbReference type="InterPro" id="IPR035914">
    <property type="entry name" value="Sperma_CUB_dom_sf"/>
</dbReference>
<comment type="similarity">
    <text evidence="2 10 11">Belongs to the glycosyl hydrolase 9 (cellulase E) family.</text>
</comment>
<dbReference type="SUPFAM" id="SSF49854">
    <property type="entry name" value="Spermadhesin, CUB domain"/>
    <property type="match status" value="1"/>
</dbReference>
<accession>A0AAW0TCF1</accession>
<feature type="domain" description="CBM2" evidence="14">
    <location>
        <begin position="648"/>
        <end position="760"/>
    </location>
</feature>
<dbReference type="SUPFAM" id="SSF49384">
    <property type="entry name" value="Carbohydrate-binding domain"/>
    <property type="match status" value="2"/>
</dbReference>
<dbReference type="GO" id="GO:0030245">
    <property type="term" value="P:cellulose catabolic process"/>
    <property type="evidence" value="ECO:0007669"/>
    <property type="project" value="UniProtKB-KW"/>
</dbReference>
<dbReference type="InterPro" id="IPR033126">
    <property type="entry name" value="Glyco_hydro_9_Asp/Glu_AS"/>
</dbReference>
<dbReference type="EC" id="3.2.1.4" evidence="11"/>
<dbReference type="Pfam" id="PF00553">
    <property type="entry name" value="CBM_2"/>
    <property type="match status" value="2"/>
</dbReference>
<dbReference type="AlphaFoldDB" id="A0AAW0TCF1"/>
<evidence type="ECO:0000256" key="7">
    <source>
        <dbReference type="ARBA" id="ARBA00023295"/>
    </source>
</evidence>
<evidence type="ECO:0000313" key="15">
    <source>
        <dbReference type="EMBL" id="KAK8385031.1"/>
    </source>
</evidence>
<keyword evidence="6 10" id="KW-0119">Carbohydrate metabolism</keyword>
<dbReference type="SMART" id="SM00042">
    <property type="entry name" value="CUB"/>
    <property type="match status" value="1"/>
</dbReference>
<dbReference type="PROSITE" id="PS01180">
    <property type="entry name" value="CUB"/>
    <property type="match status" value="1"/>
</dbReference>